<reference evidence="2" key="1">
    <citation type="submission" date="2022-04" db="EMBL/GenBank/DDBJ databases">
        <title>Carnegiea gigantea Genome sequencing and assembly v2.</title>
        <authorList>
            <person name="Copetti D."/>
            <person name="Sanderson M.J."/>
            <person name="Burquez A."/>
            <person name="Wojciechowski M.F."/>
        </authorList>
    </citation>
    <scope>NUCLEOTIDE SEQUENCE</scope>
    <source>
        <strain evidence="2">SGP5-SGP5p</strain>
        <tissue evidence="2">Aerial part</tissue>
    </source>
</reference>
<dbReference type="Proteomes" id="UP001153076">
    <property type="component" value="Unassembled WGS sequence"/>
</dbReference>
<organism evidence="2 3">
    <name type="scientific">Carnegiea gigantea</name>
    <dbReference type="NCBI Taxonomy" id="171969"/>
    <lineage>
        <taxon>Eukaryota</taxon>
        <taxon>Viridiplantae</taxon>
        <taxon>Streptophyta</taxon>
        <taxon>Embryophyta</taxon>
        <taxon>Tracheophyta</taxon>
        <taxon>Spermatophyta</taxon>
        <taxon>Magnoliopsida</taxon>
        <taxon>eudicotyledons</taxon>
        <taxon>Gunneridae</taxon>
        <taxon>Pentapetalae</taxon>
        <taxon>Caryophyllales</taxon>
        <taxon>Cactineae</taxon>
        <taxon>Cactaceae</taxon>
        <taxon>Cactoideae</taxon>
        <taxon>Echinocereeae</taxon>
        <taxon>Carnegiea</taxon>
    </lineage>
</organism>
<dbReference type="OrthoDB" id="1568363at2759"/>
<evidence type="ECO:0000313" key="2">
    <source>
        <dbReference type="EMBL" id="KAJ8427034.1"/>
    </source>
</evidence>
<gene>
    <name evidence="2" type="ORF">Cgig2_032862</name>
</gene>
<accession>A0A9Q1GWX7</accession>
<evidence type="ECO:0000256" key="1">
    <source>
        <dbReference type="SAM" id="MobiDB-lite"/>
    </source>
</evidence>
<evidence type="ECO:0008006" key="4">
    <source>
        <dbReference type="Google" id="ProtNLM"/>
    </source>
</evidence>
<name>A0A9Q1GWX7_9CARY</name>
<proteinExistence type="predicted"/>
<feature type="region of interest" description="Disordered" evidence="1">
    <location>
        <begin position="135"/>
        <end position="161"/>
    </location>
</feature>
<protein>
    <recommendedName>
        <fullName evidence="4">SWIM-type domain-containing protein</fullName>
    </recommendedName>
</protein>
<dbReference type="EMBL" id="JAKOGI010001198">
    <property type="protein sequence ID" value="KAJ8427034.1"/>
    <property type="molecule type" value="Genomic_DNA"/>
</dbReference>
<evidence type="ECO:0000313" key="3">
    <source>
        <dbReference type="Proteomes" id="UP001153076"/>
    </source>
</evidence>
<comment type="caution">
    <text evidence="2">The sequence shown here is derived from an EMBL/GenBank/DDBJ whole genome shotgun (WGS) entry which is preliminary data.</text>
</comment>
<dbReference type="AlphaFoldDB" id="A0A9Q1GWX7"/>
<keyword evidence="3" id="KW-1185">Reference proteome</keyword>
<sequence>MNPYEFVVQHHGTGATSKHRVCQDSEKVGCSYKHFEFWKILCRHILSVFVHMDCFCVPSICFPMRWQVLSSPVEDLTVEDLAAHAHTSNNVGFVHCPPQSKLKELAKQVKTCSCCKRTGHNITTCPHKENFGGNANIPSNKKQKKNASRNEELNPIFSTKC</sequence>